<proteinExistence type="predicted"/>
<organism evidence="1 2">
    <name type="scientific">Sagittula marina</name>
    <dbReference type="NCBI Taxonomy" id="943940"/>
    <lineage>
        <taxon>Bacteria</taxon>
        <taxon>Pseudomonadati</taxon>
        <taxon>Pseudomonadota</taxon>
        <taxon>Alphaproteobacteria</taxon>
        <taxon>Rhodobacterales</taxon>
        <taxon>Roseobacteraceae</taxon>
        <taxon>Sagittula</taxon>
    </lineage>
</organism>
<evidence type="ECO:0000313" key="1">
    <source>
        <dbReference type="EMBL" id="MBB3987382.1"/>
    </source>
</evidence>
<evidence type="ECO:0008006" key="3">
    <source>
        <dbReference type="Google" id="ProtNLM"/>
    </source>
</evidence>
<gene>
    <name evidence="1" type="ORF">GGQ68_003729</name>
</gene>
<name>A0A7W6DR21_9RHOB</name>
<dbReference type="RefSeq" id="WP_183968466.1">
    <property type="nucleotide sequence ID" value="NZ_BAABBZ010000011.1"/>
</dbReference>
<dbReference type="SUPFAM" id="SSF55681">
    <property type="entry name" value="Class II aaRS and biotin synthetases"/>
    <property type="match status" value="1"/>
</dbReference>
<dbReference type="EMBL" id="JACIEJ010000010">
    <property type="protein sequence ID" value="MBB3987382.1"/>
    <property type="molecule type" value="Genomic_DNA"/>
</dbReference>
<comment type="caution">
    <text evidence="1">The sequence shown here is derived from an EMBL/GenBank/DDBJ whole genome shotgun (WGS) entry which is preliminary data.</text>
</comment>
<accession>A0A7W6DR21</accession>
<dbReference type="InterPro" id="IPR045864">
    <property type="entry name" value="aa-tRNA-synth_II/BPL/LPL"/>
</dbReference>
<keyword evidence="2" id="KW-1185">Reference proteome</keyword>
<sequence length="240" mass="27071">MAITAEFERTLDDMLAGLTCFSGAEEKRLAPLLPRDFVLAGNYIKSFPQHAFSVDNSINSDEQYLLSPTCCYPVFYDLKDSQHGESFLITHKNLCFRCEEFYAEGRRQIAYTMREYILMSDTLDTVTAWIDAVKLQVVDALSDLGLKAELEVATDPFFNSNDYKQAFQRDQKLKHEFVIGGVACGSVNLHLKAFSRSCNITSHEGHDYYSACFGLGYDRVQHQYDLARAAADAKGALEHV</sequence>
<protein>
    <recommendedName>
        <fullName evidence="3">Aminoacyl-tRNA synthetase class II (G/ P/ S/T) domain-containing protein</fullName>
    </recommendedName>
</protein>
<evidence type="ECO:0000313" key="2">
    <source>
        <dbReference type="Proteomes" id="UP000541426"/>
    </source>
</evidence>
<dbReference type="Gene3D" id="3.30.930.10">
    <property type="entry name" value="Bira Bifunctional Protein, Domain 2"/>
    <property type="match status" value="1"/>
</dbReference>
<reference evidence="1 2" key="1">
    <citation type="submission" date="2020-08" db="EMBL/GenBank/DDBJ databases">
        <title>Genomic Encyclopedia of Type Strains, Phase IV (KMG-IV): sequencing the most valuable type-strain genomes for metagenomic binning, comparative biology and taxonomic classification.</title>
        <authorList>
            <person name="Goeker M."/>
        </authorList>
    </citation>
    <scope>NUCLEOTIDE SEQUENCE [LARGE SCALE GENOMIC DNA]</scope>
    <source>
        <strain evidence="1 2">DSM 102235</strain>
    </source>
</reference>
<dbReference type="Proteomes" id="UP000541426">
    <property type="component" value="Unassembled WGS sequence"/>
</dbReference>
<dbReference type="AlphaFoldDB" id="A0A7W6DR21"/>